<dbReference type="GO" id="GO:0004656">
    <property type="term" value="F:procollagen-proline 4-dioxygenase activity"/>
    <property type="evidence" value="ECO:0007669"/>
    <property type="project" value="TreeGrafter"/>
</dbReference>
<evidence type="ECO:0000256" key="1">
    <source>
        <dbReference type="ARBA" id="ARBA00001961"/>
    </source>
</evidence>
<keyword evidence="7" id="KW-1133">Transmembrane helix</keyword>
<dbReference type="Gene3D" id="2.60.120.620">
    <property type="entry name" value="q2cbj1_9rhob like domain"/>
    <property type="match status" value="1"/>
</dbReference>
<keyword evidence="4" id="KW-0560">Oxidoreductase</keyword>
<evidence type="ECO:0000256" key="6">
    <source>
        <dbReference type="SAM" id="MobiDB-lite"/>
    </source>
</evidence>
<evidence type="ECO:0000256" key="3">
    <source>
        <dbReference type="ARBA" id="ARBA00022964"/>
    </source>
</evidence>
<organism evidence="9">
    <name type="scientific">Eucampia antarctica</name>
    <dbReference type="NCBI Taxonomy" id="49252"/>
    <lineage>
        <taxon>Eukaryota</taxon>
        <taxon>Sar</taxon>
        <taxon>Stramenopiles</taxon>
        <taxon>Ochrophyta</taxon>
        <taxon>Bacillariophyta</taxon>
        <taxon>Mediophyceae</taxon>
        <taxon>Biddulphiophycidae</taxon>
        <taxon>Hemiaulales</taxon>
        <taxon>Hemiaulaceae</taxon>
        <taxon>Eucampia</taxon>
    </lineage>
</organism>
<protein>
    <recommendedName>
        <fullName evidence="8">Fe2OG dioxygenase domain-containing protein</fullName>
    </recommendedName>
</protein>
<feature type="transmembrane region" description="Helical" evidence="7">
    <location>
        <begin position="12"/>
        <end position="30"/>
    </location>
</feature>
<dbReference type="GO" id="GO:0005506">
    <property type="term" value="F:iron ion binding"/>
    <property type="evidence" value="ECO:0007669"/>
    <property type="project" value="InterPro"/>
</dbReference>
<dbReference type="SUPFAM" id="SSF49468">
    <property type="entry name" value="VHL"/>
    <property type="match status" value="1"/>
</dbReference>
<dbReference type="SMART" id="SM00702">
    <property type="entry name" value="P4Hc"/>
    <property type="match status" value="1"/>
</dbReference>
<name>A0A7S2WM27_9STRA</name>
<dbReference type="InterPro" id="IPR006620">
    <property type="entry name" value="Pro_4_hyd_alph"/>
</dbReference>
<dbReference type="Pfam" id="PF13640">
    <property type="entry name" value="2OG-FeII_Oxy_3"/>
    <property type="match status" value="1"/>
</dbReference>
<dbReference type="AlphaFoldDB" id="A0A7S2WM27"/>
<keyword evidence="2" id="KW-0479">Metal-binding</keyword>
<proteinExistence type="predicted"/>
<dbReference type="PROSITE" id="PS51471">
    <property type="entry name" value="FE2OG_OXY"/>
    <property type="match status" value="1"/>
</dbReference>
<sequence>MNLQCKCVFRNVRSLMLSMVVISCCVYPILSEMEPTCSMEGEDWPTDPSLHEMRFDMGYGEEVFNAYLQPDISSFSQGKYENVKTPDHSGWAVKFLNLSPAPVDYYWVEGARKIFMGQLSPFNAKGTASFPNHNFIFTREGDEHDILASFKMTPGESLYFYDPIEGKEENLAKLTNDEWQRYEKQKRSQAFAKTYKEFTGRNYLSLYPRPPPSHKLWMADHFGQTHWVTSKETHFTRHPPQDELKRVTRRKLQDDEPRLLSEYRSGEQIINMTLEVISCAPRVLETQNFLSDVEVDHIIAIAGAKNLHDSTTAGGSGRSSDTKTRTSRNTWVKRNHDPIIDSIYRRAADLLRIDEALLRDRDQNEFPHLESKFGQAEQLQLVHYNVGEQYTAHHDFGYPDVSNKNQPARFATLLLYLNEDLEGGHTEFPRWANGETSKGLFAKPARGKAVLFYSQLPDGNMDDLSHHAALPVKEGEKWLINLWVWDPVYEVRSL</sequence>
<dbReference type="GO" id="GO:0031418">
    <property type="term" value="F:L-ascorbic acid binding"/>
    <property type="evidence" value="ECO:0007669"/>
    <property type="project" value="InterPro"/>
</dbReference>
<dbReference type="PANTHER" id="PTHR10869:SF226">
    <property type="entry name" value="PROLYL 4-HYDROXYLASE ALPHA SUBUNIT DOMAIN-CONTAINING PROTEIN"/>
    <property type="match status" value="1"/>
</dbReference>
<keyword evidence="7" id="KW-0472">Membrane</keyword>
<dbReference type="InterPro" id="IPR044862">
    <property type="entry name" value="Pro_4_hyd_alph_FE2OG_OXY"/>
</dbReference>
<dbReference type="GO" id="GO:0005783">
    <property type="term" value="C:endoplasmic reticulum"/>
    <property type="evidence" value="ECO:0007669"/>
    <property type="project" value="TreeGrafter"/>
</dbReference>
<keyword evidence="3" id="KW-0223">Dioxygenase</keyword>
<evidence type="ECO:0000256" key="5">
    <source>
        <dbReference type="ARBA" id="ARBA00023004"/>
    </source>
</evidence>
<dbReference type="PROSITE" id="PS51257">
    <property type="entry name" value="PROKAR_LIPOPROTEIN"/>
    <property type="match status" value="1"/>
</dbReference>
<evidence type="ECO:0000256" key="4">
    <source>
        <dbReference type="ARBA" id="ARBA00023002"/>
    </source>
</evidence>
<feature type="domain" description="Fe2OG dioxygenase" evidence="8">
    <location>
        <begin position="375"/>
        <end position="486"/>
    </location>
</feature>
<comment type="cofactor">
    <cofactor evidence="1">
        <name>L-ascorbate</name>
        <dbReference type="ChEBI" id="CHEBI:38290"/>
    </cofactor>
</comment>
<gene>
    <name evidence="9" type="ORF">EANT1437_LOCUS13889</name>
</gene>
<dbReference type="PANTHER" id="PTHR10869">
    <property type="entry name" value="PROLYL 4-HYDROXYLASE ALPHA SUBUNIT"/>
    <property type="match status" value="1"/>
</dbReference>
<evidence type="ECO:0000256" key="2">
    <source>
        <dbReference type="ARBA" id="ARBA00022723"/>
    </source>
</evidence>
<dbReference type="InterPro" id="IPR045054">
    <property type="entry name" value="P4HA-like"/>
</dbReference>
<feature type="region of interest" description="Disordered" evidence="6">
    <location>
        <begin position="309"/>
        <end position="328"/>
    </location>
</feature>
<dbReference type="InterPro" id="IPR036208">
    <property type="entry name" value="VHL_sf"/>
</dbReference>
<accession>A0A7S2WM27</accession>
<evidence type="ECO:0000313" key="9">
    <source>
        <dbReference type="EMBL" id="CAD9695982.1"/>
    </source>
</evidence>
<dbReference type="EMBL" id="HBHI01027161">
    <property type="protein sequence ID" value="CAD9695982.1"/>
    <property type="molecule type" value="Transcribed_RNA"/>
</dbReference>
<keyword evidence="5" id="KW-0408">Iron</keyword>
<reference evidence="9" key="1">
    <citation type="submission" date="2021-01" db="EMBL/GenBank/DDBJ databases">
        <authorList>
            <person name="Corre E."/>
            <person name="Pelletier E."/>
            <person name="Niang G."/>
            <person name="Scheremetjew M."/>
            <person name="Finn R."/>
            <person name="Kale V."/>
            <person name="Holt S."/>
            <person name="Cochrane G."/>
            <person name="Meng A."/>
            <person name="Brown T."/>
            <person name="Cohen L."/>
        </authorList>
    </citation>
    <scope>NUCLEOTIDE SEQUENCE</scope>
    <source>
        <strain evidence="9">CCMP1452</strain>
    </source>
</reference>
<keyword evidence="7" id="KW-0812">Transmembrane</keyword>
<evidence type="ECO:0000256" key="7">
    <source>
        <dbReference type="SAM" id="Phobius"/>
    </source>
</evidence>
<dbReference type="InterPro" id="IPR005123">
    <property type="entry name" value="Oxoglu/Fe-dep_dioxygenase_dom"/>
</dbReference>
<evidence type="ECO:0000259" key="8">
    <source>
        <dbReference type="PROSITE" id="PS51471"/>
    </source>
</evidence>